<sequence>MDDSTNPSPSAPHPLEVFAGFLQGVAQLVTATAAVANEVYTRRLVEAGQQVDSPPPSSTSNIIPPDVKTFGTKLGNFLFGFHAAVTEFADGPTARWIAQVKMNADAHGESVHDYVKHESVHYGCRLAVRGMHEEKNFGAVEVLARSALSLDLRQGDSFRLGSALVEKPWQAERDPAKKLRNFVLRARNHPTEDPGSHEYGMRPPRLPSLGMTAQFIPREAGASNQENEEASDALQPGDIAEPLTEHRIAQDEQLEQVRAAMKKKLTPQAYSLWEEHQQDCSYSEAARRLGMSNKERERYRREITRKTKPVHKRVRNSTR</sequence>
<organism evidence="2 3">
    <name type="scientific">Corallococcus carmarthensis</name>
    <dbReference type="NCBI Taxonomy" id="2316728"/>
    <lineage>
        <taxon>Bacteria</taxon>
        <taxon>Pseudomonadati</taxon>
        <taxon>Myxococcota</taxon>
        <taxon>Myxococcia</taxon>
        <taxon>Myxococcales</taxon>
        <taxon>Cystobacterineae</taxon>
        <taxon>Myxococcaceae</taxon>
        <taxon>Corallococcus</taxon>
    </lineage>
</organism>
<comment type="caution">
    <text evidence="2">The sequence shown here is derived from an EMBL/GenBank/DDBJ whole genome shotgun (WGS) entry which is preliminary data.</text>
</comment>
<evidence type="ECO:0000313" key="2">
    <source>
        <dbReference type="EMBL" id="RKG98099.1"/>
    </source>
</evidence>
<dbReference type="EMBL" id="RAWE01000153">
    <property type="protein sequence ID" value="RKG98099.1"/>
    <property type="molecule type" value="Genomic_DNA"/>
</dbReference>
<proteinExistence type="predicted"/>
<evidence type="ECO:0000256" key="1">
    <source>
        <dbReference type="SAM" id="MobiDB-lite"/>
    </source>
</evidence>
<accession>A0A3A8JQU0</accession>
<feature type="region of interest" description="Disordered" evidence="1">
    <location>
        <begin position="274"/>
        <end position="319"/>
    </location>
</feature>
<gene>
    <name evidence="2" type="ORF">D7X32_30690</name>
</gene>
<feature type="compositionally biased region" description="Basic and acidic residues" evidence="1">
    <location>
        <begin position="293"/>
        <end position="305"/>
    </location>
</feature>
<protein>
    <submittedName>
        <fullName evidence="2">Uncharacterized protein</fullName>
    </submittedName>
</protein>
<name>A0A3A8JQU0_9BACT</name>
<evidence type="ECO:0000313" key="3">
    <source>
        <dbReference type="Proteomes" id="UP000268313"/>
    </source>
</evidence>
<reference evidence="3" key="1">
    <citation type="submission" date="2018-09" db="EMBL/GenBank/DDBJ databases">
        <authorList>
            <person name="Livingstone P.G."/>
            <person name="Whitworth D.E."/>
        </authorList>
    </citation>
    <scope>NUCLEOTIDE SEQUENCE [LARGE SCALE GENOMIC DNA]</scope>
    <source>
        <strain evidence="3">CA043D</strain>
    </source>
</reference>
<dbReference type="RefSeq" id="WP_120606115.1">
    <property type="nucleotide sequence ID" value="NZ_RAWE01000153.1"/>
</dbReference>
<dbReference type="Proteomes" id="UP000268313">
    <property type="component" value="Unassembled WGS sequence"/>
</dbReference>
<keyword evidence="3" id="KW-1185">Reference proteome</keyword>
<dbReference type="AlphaFoldDB" id="A0A3A8JQU0"/>
<feature type="compositionally biased region" description="Basic residues" evidence="1">
    <location>
        <begin position="306"/>
        <end position="319"/>
    </location>
</feature>